<keyword evidence="1" id="KW-0472">Membrane</keyword>
<sequence>MAKDKKSRETFLLEGLMIGLVLGILLSLWGIWFGYSWLGIGIVAGVLLGSAVKK</sequence>
<keyword evidence="1" id="KW-1133">Transmembrane helix</keyword>
<dbReference type="RefSeq" id="WP_205016599.1">
    <property type="nucleotide sequence ID" value="NZ_JAFBEI010000007.1"/>
</dbReference>
<keyword evidence="3" id="KW-1185">Reference proteome</keyword>
<proteinExistence type="predicted"/>
<protein>
    <submittedName>
        <fullName evidence="2">Mg/Co/Ni transporter MgtE</fullName>
    </submittedName>
</protein>
<feature type="transmembrane region" description="Helical" evidence="1">
    <location>
        <begin position="12"/>
        <end position="29"/>
    </location>
</feature>
<dbReference type="EMBL" id="JAFBEI010000007">
    <property type="protein sequence ID" value="MBM7635665.1"/>
    <property type="molecule type" value="Genomic_DNA"/>
</dbReference>
<keyword evidence="1" id="KW-0812">Transmembrane</keyword>
<feature type="transmembrane region" description="Helical" evidence="1">
    <location>
        <begin position="35"/>
        <end position="52"/>
    </location>
</feature>
<gene>
    <name evidence="2" type="ORF">JOC31_000466</name>
</gene>
<organism evidence="2 3">
    <name type="scientific">Streptococcus saliviloxodontae</name>
    <dbReference type="NCBI Taxonomy" id="1349416"/>
    <lineage>
        <taxon>Bacteria</taxon>
        <taxon>Bacillati</taxon>
        <taxon>Bacillota</taxon>
        <taxon>Bacilli</taxon>
        <taxon>Lactobacillales</taxon>
        <taxon>Streptococcaceae</taxon>
        <taxon>Streptococcus</taxon>
    </lineage>
</organism>
<dbReference type="Proteomes" id="UP000809081">
    <property type="component" value="Unassembled WGS sequence"/>
</dbReference>
<evidence type="ECO:0000313" key="3">
    <source>
        <dbReference type="Proteomes" id="UP000809081"/>
    </source>
</evidence>
<reference evidence="2 3" key="1">
    <citation type="submission" date="2021-01" db="EMBL/GenBank/DDBJ databases">
        <title>Genomic Encyclopedia of Type Strains, Phase IV (KMG-IV): sequencing the most valuable type-strain genomes for metagenomic binning, comparative biology and taxonomic classification.</title>
        <authorList>
            <person name="Goeker M."/>
        </authorList>
    </citation>
    <scope>NUCLEOTIDE SEQUENCE [LARGE SCALE GENOMIC DNA]</scope>
    <source>
        <strain evidence="2 3">DSM 27513</strain>
    </source>
</reference>
<evidence type="ECO:0000256" key="1">
    <source>
        <dbReference type="SAM" id="Phobius"/>
    </source>
</evidence>
<accession>A0ABS2PL03</accession>
<evidence type="ECO:0000313" key="2">
    <source>
        <dbReference type="EMBL" id="MBM7635665.1"/>
    </source>
</evidence>
<comment type="caution">
    <text evidence="2">The sequence shown here is derived from an EMBL/GenBank/DDBJ whole genome shotgun (WGS) entry which is preliminary data.</text>
</comment>
<name>A0ABS2PL03_9STRE</name>